<gene>
    <name evidence="2" type="ORF">CSSPJE1EN1_LOCUS19610</name>
</gene>
<evidence type="ECO:0000313" key="3">
    <source>
        <dbReference type="Proteomes" id="UP001497444"/>
    </source>
</evidence>
<protein>
    <submittedName>
        <fullName evidence="2">Uncharacterized protein</fullName>
    </submittedName>
</protein>
<keyword evidence="3" id="KW-1185">Reference proteome</keyword>
<name>A0ABP0X4W0_9BRYO</name>
<organism evidence="2 3">
    <name type="scientific">Sphagnum jensenii</name>
    <dbReference type="NCBI Taxonomy" id="128206"/>
    <lineage>
        <taxon>Eukaryota</taxon>
        <taxon>Viridiplantae</taxon>
        <taxon>Streptophyta</taxon>
        <taxon>Embryophyta</taxon>
        <taxon>Bryophyta</taxon>
        <taxon>Sphagnophytina</taxon>
        <taxon>Sphagnopsida</taxon>
        <taxon>Sphagnales</taxon>
        <taxon>Sphagnaceae</taxon>
        <taxon>Sphagnum</taxon>
    </lineage>
</organism>
<evidence type="ECO:0000256" key="1">
    <source>
        <dbReference type="SAM" id="MobiDB-lite"/>
    </source>
</evidence>
<reference evidence="2" key="1">
    <citation type="submission" date="2024-02" db="EMBL/GenBank/DDBJ databases">
        <authorList>
            <consortium name="ELIXIR-Norway"/>
            <consortium name="Elixir Norway"/>
        </authorList>
    </citation>
    <scope>NUCLEOTIDE SEQUENCE</scope>
</reference>
<accession>A0ABP0X4W0</accession>
<dbReference type="Proteomes" id="UP001497444">
    <property type="component" value="Chromosome 6"/>
</dbReference>
<feature type="compositionally biased region" description="Polar residues" evidence="1">
    <location>
        <begin position="104"/>
        <end position="122"/>
    </location>
</feature>
<dbReference type="EMBL" id="OZ020101">
    <property type="protein sequence ID" value="CAK9274132.1"/>
    <property type="molecule type" value="Genomic_DNA"/>
</dbReference>
<feature type="region of interest" description="Disordered" evidence="1">
    <location>
        <begin position="104"/>
        <end position="125"/>
    </location>
</feature>
<proteinExistence type="predicted"/>
<dbReference type="Gene3D" id="3.30.360.10">
    <property type="entry name" value="Dihydrodipicolinate Reductase, domain 2"/>
    <property type="match status" value="1"/>
</dbReference>
<sequence>MNEYLLWKSYSNSVIITENSGTFESGTRLLYHLCTLIIAKQNPSVIHTWELEILEHCPSANINTERMVSLSGNVESKLQFHGSNQWVFLSEVINVAFQACSTNGAQSRGSFSATRSQSQSNTDDSRFQGRAVTVISLPSFDYSDTYEDWYNGPHCAPELQVELCSCHVPEIEQALTDAVRSEVSVSFTPNLMPMILTSISQMEFPPTGALGLSHHDTQDVHLVNEESCGYVMFYYVVTELRYHVNNVYVVTEPRYDINNVYVVTEPQSDINNVYVVTELLYDVNNEGRCVMS</sequence>
<evidence type="ECO:0000313" key="2">
    <source>
        <dbReference type="EMBL" id="CAK9274132.1"/>
    </source>
</evidence>